<keyword evidence="4 10" id="KW-0547">Nucleotide-binding</keyword>
<dbReference type="Pfam" id="PF02875">
    <property type="entry name" value="Mur_ligase_C"/>
    <property type="match status" value="1"/>
</dbReference>
<keyword evidence="2 10" id="KW-0436">Ligase</keyword>
<dbReference type="Pfam" id="PF08245">
    <property type="entry name" value="Mur_ligase_M"/>
    <property type="match status" value="1"/>
</dbReference>
<evidence type="ECO:0000256" key="9">
    <source>
        <dbReference type="ARBA" id="ARBA00023316"/>
    </source>
</evidence>
<evidence type="ECO:0000256" key="5">
    <source>
        <dbReference type="ARBA" id="ARBA00022840"/>
    </source>
</evidence>
<dbReference type="InterPro" id="IPR000713">
    <property type="entry name" value="Mur_ligase_N"/>
</dbReference>
<proteinExistence type="inferred from homology"/>
<dbReference type="InterPro" id="IPR036565">
    <property type="entry name" value="Mur-like_cat_sf"/>
</dbReference>
<accession>A0A8J2ZQF1</accession>
<dbReference type="Gene3D" id="3.40.1390.10">
    <property type="entry name" value="MurE/MurF, N-terminal domain"/>
    <property type="match status" value="1"/>
</dbReference>
<dbReference type="InterPro" id="IPR036615">
    <property type="entry name" value="Mur_ligase_C_dom_sf"/>
</dbReference>
<comment type="caution">
    <text evidence="15">The sequence shown here is derived from an EMBL/GenBank/DDBJ whole genome shotgun (WGS) entry which is preliminary data.</text>
</comment>
<comment type="pathway">
    <text evidence="10 11">Cell wall biogenesis; peptidoglycan biosynthesis.</text>
</comment>
<dbReference type="RefSeq" id="WP_188391406.1">
    <property type="nucleotide sequence ID" value="NZ_BMEV01000015.1"/>
</dbReference>
<dbReference type="NCBIfam" id="TIGR01143">
    <property type="entry name" value="murF"/>
    <property type="match status" value="1"/>
</dbReference>
<dbReference type="SUPFAM" id="SSF63418">
    <property type="entry name" value="MurE/MurF N-terminal domain"/>
    <property type="match status" value="1"/>
</dbReference>
<dbReference type="UniPathway" id="UPA00219"/>
<reference evidence="15" key="2">
    <citation type="submission" date="2020-09" db="EMBL/GenBank/DDBJ databases">
        <authorList>
            <person name="Sun Q."/>
            <person name="Zhou Y."/>
        </authorList>
    </citation>
    <scope>NUCLEOTIDE SEQUENCE</scope>
    <source>
        <strain evidence="15">CGMCC 1.12360</strain>
    </source>
</reference>
<keyword evidence="16" id="KW-1185">Reference proteome</keyword>
<dbReference type="GO" id="GO:0047480">
    <property type="term" value="F:UDP-N-acetylmuramoyl-tripeptide-D-alanyl-D-alanine ligase activity"/>
    <property type="evidence" value="ECO:0007669"/>
    <property type="project" value="UniProtKB-UniRule"/>
</dbReference>
<evidence type="ECO:0000259" key="13">
    <source>
        <dbReference type="Pfam" id="PF02875"/>
    </source>
</evidence>
<keyword evidence="9 10" id="KW-0961">Cell wall biogenesis/degradation</keyword>
<keyword evidence="5 10" id="KW-0067">ATP-binding</keyword>
<dbReference type="Gene3D" id="3.40.1190.10">
    <property type="entry name" value="Mur-like, catalytic domain"/>
    <property type="match status" value="1"/>
</dbReference>
<evidence type="ECO:0000256" key="1">
    <source>
        <dbReference type="ARBA" id="ARBA00022490"/>
    </source>
</evidence>
<keyword evidence="8 10" id="KW-0131">Cell cycle</keyword>
<keyword evidence="7 10" id="KW-0573">Peptidoglycan synthesis</keyword>
<dbReference type="HAMAP" id="MF_02019">
    <property type="entry name" value="MurF"/>
    <property type="match status" value="1"/>
</dbReference>
<reference evidence="15" key="1">
    <citation type="journal article" date="2014" name="Int. J. Syst. Evol. Microbiol.">
        <title>Complete genome sequence of Corynebacterium casei LMG S-19264T (=DSM 44701T), isolated from a smear-ripened cheese.</title>
        <authorList>
            <consortium name="US DOE Joint Genome Institute (JGI-PGF)"/>
            <person name="Walter F."/>
            <person name="Albersmeier A."/>
            <person name="Kalinowski J."/>
            <person name="Ruckert C."/>
        </authorList>
    </citation>
    <scope>NUCLEOTIDE SEQUENCE</scope>
    <source>
        <strain evidence="15">CGMCC 1.12360</strain>
    </source>
</reference>
<name>A0A8J2ZQF1_9BACI</name>
<dbReference type="SUPFAM" id="SSF53244">
    <property type="entry name" value="MurD-like peptide ligases, peptide-binding domain"/>
    <property type="match status" value="1"/>
</dbReference>
<evidence type="ECO:0000313" key="16">
    <source>
        <dbReference type="Proteomes" id="UP000602050"/>
    </source>
</evidence>
<evidence type="ECO:0000256" key="4">
    <source>
        <dbReference type="ARBA" id="ARBA00022741"/>
    </source>
</evidence>
<dbReference type="GO" id="GO:0005737">
    <property type="term" value="C:cytoplasm"/>
    <property type="evidence" value="ECO:0007669"/>
    <property type="project" value="UniProtKB-SubCell"/>
</dbReference>
<dbReference type="Proteomes" id="UP000602050">
    <property type="component" value="Unassembled WGS sequence"/>
</dbReference>
<dbReference type="EMBL" id="BMEV01000015">
    <property type="protein sequence ID" value="GGH73410.1"/>
    <property type="molecule type" value="Genomic_DNA"/>
</dbReference>
<evidence type="ECO:0000256" key="3">
    <source>
        <dbReference type="ARBA" id="ARBA00022618"/>
    </source>
</evidence>
<keyword evidence="1 10" id="KW-0963">Cytoplasm</keyword>
<feature type="domain" description="Mur ligase N-terminal catalytic" evidence="12">
    <location>
        <begin position="24"/>
        <end position="98"/>
    </location>
</feature>
<feature type="domain" description="Mur ligase central" evidence="14">
    <location>
        <begin position="111"/>
        <end position="292"/>
    </location>
</feature>
<dbReference type="InterPro" id="IPR035911">
    <property type="entry name" value="MurE/MurF_N"/>
</dbReference>
<feature type="domain" description="Mur ligase C-terminal" evidence="13">
    <location>
        <begin position="314"/>
        <end position="439"/>
    </location>
</feature>
<evidence type="ECO:0000256" key="11">
    <source>
        <dbReference type="RuleBase" id="RU004136"/>
    </source>
</evidence>
<sequence>MLFTIKWLSNLFPEYKGPISDAPIDNVITDSRLETENALFIPIIGERFDGHQFVYQALEHGAKAVFWDKKKELPEHFPDHISLFFVDDTTEALQLLAMKYREEINPKVIGVTGSNGKTTTKDLVASVVKSSYICHYTKGNLNNHIGLPLTILSMPRDTDVLVVEMGMNHFGEIEALSRIAKPDYGIITNIGESHIEFLGSREGIAKAKLEITAGMKKDGLLIVDGDEPLLLHEQTGLEKMTCGYGKECDYQIREVHLSIHGTRFTVSRGGEFSIPLAGRHHAKNALFAIAVAEKLGISSTEIKDSLASMENTGMRFEMLKGKNGVSIINDAYNASPTSVKGAIETVKQLAGYEERVLVLGDILELGSHAEEMHASIAEVIEKPITAVLTYGEKAKLISESVKKNRRDILCKHFDTKEALLHELPAYFHENAVILFKASRKLQFETFIESII</sequence>
<dbReference type="InterPro" id="IPR013221">
    <property type="entry name" value="Mur_ligase_cen"/>
</dbReference>
<organism evidence="15 16">
    <name type="scientific">Compostibacillus humi</name>
    <dbReference type="NCBI Taxonomy" id="1245525"/>
    <lineage>
        <taxon>Bacteria</taxon>
        <taxon>Bacillati</taxon>
        <taxon>Bacillota</taxon>
        <taxon>Bacilli</taxon>
        <taxon>Bacillales</taxon>
        <taxon>Bacillaceae</taxon>
        <taxon>Compostibacillus</taxon>
    </lineage>
</organism>
<comment type="catalytic activity">
    <reaction evidence="10 11">
        <text>D-alanyl-D-alanine + UDP-N-acetyl-alpha-D-muramoyl-L-alanyl-gamma-D-glutamyl-meso-2,6-diaminopimelate + ATP = UDP-N-acetyl-alpha-D-muramoyl-L-alanyl-gamma-D-glutamyl-meso-2,6-diaminopimeloyl-D-alanyl-D-alanine + ADP + phosphate + H(+)</text>
        <dbReference type="Rhea" id="RHEA:28374"/>
        <dbReference type="ChEBI" id="CHEBI:15378"/>
        <dbReference type="ChEBI" id="CHEBI:30616"/>
        <dbReference type="ChEBI" id="CHEBI:43474"/>
        <dbReference type="ChEBI" id="CHEBI:57822"/>
        <dbReference type="ChEBI" id="CHEBI:61386"/>
        <dbReference type="ChEBI" id="CHEBI:83905"/>
        <dbReference type="ChEBI" id="CHEBI:456216"/>
        <dbReference type="EC" id="6.3.2.10"/>
    </reaction>
</comment>
<dbReference type="Gene3D" id="3.90.190.20">
    <property type="entry name" value="Mur ligase, C-terminal domain"/>
    <property type="match status" value="1"/>
</dbReference>
<comment type="subcellular location">
    <subcellularLocation>
        <location evidence="10 11">Cytoplasm</location>
    </subcellularLocation>
</comment>
<keyword evidence="6 10" id="KW-0133">Cell shape</keyword>
<feature type="binding site" evidence="10">
    <location>
        <begin position="113"/>
        <end position="119"/>
    </location>
    <ligand>
        <name>ATP</name>
        <dbReference type="ChEBI" id="CHEBI:30616"/>
    </ligand>
</feature>
<dbReference type="InterPro" id="IPR005863">
    <property type="entry name" value="UDP-N-AcMur_synth"/>
</dbReference>
<dbReference type="GO" id="GO:0009252">
    <property type="term" value="P:peptidoglycan biosynthetic process"/>
    <property type="evidence" value="ECO:0007669"/>
    <property type="project" value="UniProtKB-UniRule"/>
</dbReference>
<dbReference type="AlphaFoldDB" id="A0A8J2ZQF1"/>
<evidence type="ECO:0000256" key="6">
    <source>
        <dbReference type="ARBA" id="ARBA00022960"/>
    </source>
</evidence>
<dbReference type="GO" id="GO:0071555">
    <property type="term" value="P:cell wall organization"/>
    <property type="evidence" value="ECO:0007669"/>
    <property type="project" value="UniProtKB-KW"/>
</dbReference>
<dbReference type="GO" id="GO:0005524">
    <property type="term" value="F:ATP binding"/>
    <property type="evidence" value="ECO:0007669"/>
    <property type="project" value="UniProtKB-UniRule"/>
</dbReference>
<dbReference type="PANTHER" id="PTHR43024:SF1">
    <property type="entry name" value="UDP-N-ACETYLMURAMOYL-TRIPEPTIDE--D-ALANYL-D-ALANINE LIGASE"/>
    <property type="match status" value="1"/>
</dbReference>
<dbReference type="GO" id="GO:0008360">
    <property type="term" value="P:regulation of cell shape"/>
    <property type="evidence" value="ECO:0007669"/>
    <property type="project" value="UniProtKB-KW"/>
</dbReference>
<evidence type="ECO:0000313" key="15">
    <source>
        <dbReference type="EMBL" id="GGH73410.1"/>
    </source>
</evidence>
<comment type="similarity">
    <text evidence="10">Belongs to the MurCDEF family. MurF subfamily.</text>
</comment>
<dbReference type="EC" id="6.3.2.10" evidence="10 11"/>
<evidence type="ECO:0000256" key="8">
    <source>
        <dbReference type="ARBA" id="ARBA00023306"/>
    </source>
</evidence>
<gene>
    <name evidence="10 15" type="primary">murF</name>
    <name evidence="15" type="ORF">GCM10010978_11270</name>
</gene>
<comment type="function">
    <text evidence="10 11">Involved in cell wall formation. Catalyzes the final step in the synthesis of UDP-N-acetylmuramoyl-pentapeptide, the precursor of murein.</text>
</comment>
<dbReference type="InterPro" id="IPR004101">
    <property type="entry name" value="Mur_ligase_C"/>
</dbReference>
<dbReference type="SUPFAM" id="SSF53623">
    <property type="entry name" value="MurD-like peptide ligases, catalytic domain"/>
    <property type="match status" value="1"/>
</dbReference>
<keyword evidence="3 10" id="KW-0132">Cell division</keyword>
<dbReference type="GO" id="GO:0051301">
    <property type="term" value="P:cell division"/>
    <property type="evidence" value="ECO:0007669"/>
    <property type="project" value="UniProtKB-KW"/>
</dbReference>
<evidence type="ECO:0000259" key="14">
    <source>
        <dbReference type="Pfam" id="PF08245"/>
    </source>
</evidence>
<evidence type="ECO:0000256" key="10">
    <source>
        <dbReference type="HAMAP-Rule" id="MF_02019"/>
    </source>
</evidence>
<evidence type="ECO:0000256" key="2">
    <source>
        <dbReference type="ARBA" id="ARBA00022598"/>
    </source>
</evidence>
<dbReference type="InterPro" id="IPR051046">
    <property type="entry name" value="MurCDEF_CellWall_CoF430Synth"/>
</dbReference>
<dbReference type="Pfam" id="PF01225">
    <property type="entry name" value="Mur_ligase"/>
    <property type="match status" value="1"/>
</dbReference>
<protein>
    <recommendedName>
        <fullName evidence="10 11">UDP-N-acetylmuramoyl-tripeptide--D-alanyl-D-alanine ligase</fullName>
        <ecNumber evidence="10 11">6.3.2.10</ecNumber>
    </recommendedName>
    <alternativeName>
        <fullName evidence="10">D-alanyl-D-alanine-adding enzyme</fullName>
    </alternativeName>
</protein>
<evidence type="ECO:0000259" key="12">
    <source>
        <dbReference type="Pfam" id="PF01225"/>
    </source>
</evidence>
<dbReference type="PANTHER" id="PTHR43024">
    <property type="entry name" value="UDP-N-ACETYLMURAMOYL-TRIPEPTIDE--D-ALANYL-D-ALANINE LIGASE"/>
    <property type="match status" value="1"/>
</dbReference>
<evidence type="ECO:0000256" key="7">
    <source>
        <dbReference type="ARBA" id="ARBA00022984"/>
    </source>
</evidence>